<dbReference type="EMBL" id="MHOS01000034">
    <property type="protein sequence ID" value="OGZ67599.1"/>
    <property type="molecule type" value="Genomic_DNA"/>
</dbReference>
<comment type="caution">
    <text evidence="2">The sequence shown here is derived from an EMBL/GenBank/DDBJ whole genome shotgun (WGS) entry which is preliminary data.</text>
</comment>
<dbReference type="AlphaFoldDB" id="A0A1G2HYW7"/>
<evidence type="ECO:0000256" key="1">
    <source>
        <dbReference type="ARBA" id="ARBA00022679"/>
    </source>
</evidence>
<organism evidence="2 3">
    <name type="scientific">Candidatus Staskawiczbacteria bacterium RIFCSPHIGHO2_02_FULL_34_9</name>
    <dbReference type="NCBI Taxonomy" id="1802206"/>
    <lineage>
        <taxon>Bacteria</taxon>
        <taxon>Candidatus Staskawicziibacteriota</taxon>
    </lineage>
</organism>
<dbReference type="Gene3D" id="3.40.50.2000">
    <property type="entry name" value="Glycogen Phosphorylase B"/>
    <property type="match status" value="1"/>
</dbReference>
<dbReference type="PANTHER" id="PTHR46401:SF2">
    <property type="entry name" value="GLYCOSYLTRANSFERASE WBBK-RELATED"/>
    <property type="match status" value="1"/>
</dbReference>
<dbReference type="Proteomes" id="UP000176421">
    <property type="component" value="Unassembled WGS sequence"/>
</dbReference>
<dbReference type="GO" id="GO:0009103">
    <property type="term" value="P:lipopolysaccharide biosynthetic process"/>
    <property type="evidence" value="ECO:0007669"/>
    <property type="project" value="TreeGrafter"/>
</dbReference>
<proteinExistence type="predicted"/>
<sequence length="380" mass="43587">MNKKIVIYAYNGHNSLSGNWDEELAYYLTEKGKEVIHVRFPFGNYSLKSIRLFFYINGKQRMKESLVRFSQPESLSYIKDFIMGCWYGLHYGKKTDLFVGTSNLLVLIGLFLRKIGYVKKVAYVIFDYTPVRFSNYFLNGLYYVIDKIACYSSDVVWPLNQKMLEGRNRDGKIDIKKVTFIEAPFGNDSLSFSDHQNHHDKNKIVYFGNITKNKGCELFVPIIMSLLSRGLNNFTLKVIGGGDIDYLKEEILANDLDGYVDILGRIENQEEINNILLTSGIAIAPYYPEDKNNFSYYADPGKVKIYLGCGLPIVITNVPPIAKDISNNQAGFIAEYEADDFADKILTIQKNYDFYKGNAVKFGEKFDWNNMFGNLLKEVL</sequence>
<reference evidence="2 3" key="1">
    <citation type="journal article" date="2016" name="Nat. Commun.">
        <title>Thousands of microbial genomes shed light on interconnected biogeochemical processes in an aquifer system.</title>
        <authorList>
            <person name="Anantharaman K."/>
            <person name="Brown C.T."/>
            <person name="Hug L.A."/>
            <person name="Sharon I."/>
            <person name="Castelle C.J."/>
            <person name="Probst A.J."/>
            <person name="Thomas B.C."/>
            <person name="Singh A."/>
            <person name="Wilkins M.J."/>
            <person name="Karaoz U."/>
            <person name="Brodie E.L."/>
            <person name="Williams K.H."/>
            <person name="Hubbard S.S."/>
            <person name="Banfield J.F."/>
        </authorList>
    </citation>
    <scope>NUCLEOTIDE SEQUENCE [LARGE SCALE GENOMIC DNA]</scope>
</reference>
<accession>A0A1G2HYW7</accession>
<keyword evidence="1" id="KW-0808">Transferase</keyword>
<protein>
    <recommendedName>
        <fullName evidence="4">Glycosyl transferase family 1 domain-containing protein</fullName>
    </recommendedName>
</protein>
<dbReference type="Pfam" id="PF13692">
    <property type="entry name" value="Glyco_trans_1_4"/>
    <property type="match status" value="1"/>
</dbReference>
<evidence type="ECO:0000313" key="3">
    <source>
        <dbReference type="Proteomes" id="UP000176421"/>
    </source>
</evidence>
<name>A0A1G2HYW7_9BACT</name>
<dbReference type="SUPFAM" id="SSF53756">
    <property type="entry name" value="UDP-Glycosyltransferase/glycogen phosphorylase"/>
    <property type="match status" value="1"/>
</dbReference>
<dbReference type="STRING" id="1802206.A3D35_02415"/>
<evidence type="ECO:0008006" key="4">
    <source>
        <dbReference type="Google" id="ProtNLM"/>
    </source>
</evidence>
<dbReference type="PANTHER" id="PTHR46401">
    <property type="entry name" value="GLYCOSYLTRANSFERASE WBBK-RELATED"/>
    <property type="match status" value="1"/>
</dbReference>
<gene>
    <name evidence="2" type="ORF">A3D35_02415</name>
</gene>
<dbReference type="GO" id="GO:0016757">
    <property type="term" value="F:glycosyltransferase activity"/>
    <property type="evidence" value="ECO:0007669"/>
    <property type="project" value="TreeGrafter"/>
</dbReference>
<evidence type="ECO:0000313" key="2">
    <source>
        <dbReference type="EMBL" id="OGZ67599.1"/>
    </source>
</evidence>